<evidence type="ECO:0000313" key="6">
    <source>
        <dbReference type="EMBL" id="TGZ83428.1"/>
    </source>
</evidence>
<dbReference type="InterPro" id="IPR013244">
    <property type="entry name" value="Sec39_domain"/>
</dbReference>
<dbReference type="PANTHER" id="PTHR40787">
    <property type="entry name" value="SECRETED PROTEIN"/>
    <property type="match status" value="1"/>
</dbReference>
<dbReference type="PANTHER" id="PTHR40787:SF3">
    <property type="entry name" value="PROTEIN TRANSPORT PROTEIN SEC39"/>
    <property type="match status" value="1"/>
</dbReference>
<comment type="subcellular location">
    <subcellularLocation>
        <location evidence="1">Endoplasmic reticulum</location>
    </subcellularLocation>
</comment>
<sequence>MPQPLPTTAACLSQSKTILLAVYLASSGTPELHHLRSFVQQHPSILSEKTLLQILLTLPESTPPSSYKDFIDHVLSGAPLVLDSSDADSTKVDLKPVEKLSDSHARRALQQYLPSLHTKSPLAASSPELLVTSFLIARACRIESELGALDIITELLTSYNHLNGIQGFLNAKVHVLSKLVYEYSQELRPAPSLTDFDNMDVEEALEVLISDPTTVTRDLTTLVEPYLRLHNDEKWAHVWTRLSALPFPNAAEVAQNWTPPESVRLQFMSWAISVCYRCSETNQRSWDAMHQIHRRICALVDGQEMEGKTPGMLGDVADLKNPLIQPTRAVLQLLALGITSSSILSRSLAETMRLRLEGSMEVQIAVLRQLVRSGVNWENRNDNEWKRLRNDANWLRTKSEVIGRVPREEVENILLAGMLAGTRFNLAKSIYVLDGEPPLPMEAVEKCVLDAFSEFFDNASNGNRTRGHMKNAYQCIQILYPQASHSPALERAYRLINAVHALSSYSLTLTPGVPLLPVQIRIHPDPISLFPKLLDSNSRSYLQPDALISIAQDLLTATSKDVTTISPSNTEARVLGMTTEAALNTDDFETAYAFITTRLLPMASAHPDADTAPTSPRNVLWKTAFLAGRFRSAVATLSSAPPRGQMTLKALEKKLELLAIAIRFCQGDALPDVLEQWRRCEEEAESVIEAEQRAEAEHLKLAERAGITAGISGVERHKEGVGRGGWAGAGVDAYSAGKADSRRRGSLMDDGEAPQSLFEVARGAASLLGGEGKKREAVKGAVTKGLASGLGWVLGAQPVKQ</sequence>
<dbReference type="Proteomes" id="UP000298138">
    <property type="component" value="Unassembled WGS sequence"/>
</dbReference>
<keyword evidence="2" id="KW-0813">Transport</keyword>
<evidence type="ECO:0000256" key="4">
    <source>
        <dbReference type="ARBA" id="ARBA00022927"/>
    </source>
</evidence>
<evidence type="ECO:0000259" key="5">
    <source>
        <dbReference type="Pfam" id="PF08314"/>
    </source>
</evidence>
<dbReference type="Pfam" id="PF08314">
    <property type="entry name" value="Sec39"/>
    <property type="match status" value="1"/>
</dbReference>
<feature type="domain" description="Sec39" evidence="5">
    <location>
        <begin position="18"/>
        <end position="696"/>
    </location>
</feature>
<keyword evidence="4" id="KW-0653">Protein transport</keyword>
<name>A0A4S2N2R2_9PEZI</name>
<evidence type="ECO:0000256" key="1">
    <source>
        <dbReference type="ARBA" id="ARBA00004240"/>
    </source>
</evidence>
<gene>
    <name evidence="6" type="ORF">EX30DRAFT_317639</name>
</gene>
<reference evidence="6 7" key="1">
    <citation type="submission" date="2019-04" db="EMBL/GenBank/DDBJ databases">
        <title>Comparative genomics and transcriptomics to analyze fruiting body development in filamentous ascomycetes.</title>
        <authorList>
            <consortium name="DOE Joint Genome Institute"/>
            <person name="Lutkenhaus R."/>
            <person name="Traeger S."/>
            <person name="Breuer J."/>
            <person name="Kuo A."/>
            <person name="Lipzen A."/>
            <person name="Pangilinan J."/>
            <person name="Dilworth D."/>
            <person name="Sandor L."/>
            <person name="Poggeler S."/>
            <person name="Barry K."/>
            <person name="Grigoriev I.V."/>
            <person name="Nowrousian M."/>
        </authorList>
    </citation>
    <scope>NUCLEOTIDE SEQUENCE [LARGE SCALE GENOMIC DNA]</scope>
    <source>
        <strain evidence="6 7">CBS 389.68</strain>
    </source>
</reference>
<proteinExistence type="predicted"/>
<dbReference type="AlphaFoldDB" id="A0A4S2N2R2"/>
<evidence type="ECO:0000256" key="2">
    <source>
        <dbReference type="ARBA" id="ARBA00022448"/>
    </source>
</evidence>
<accession>A0A4S2N2R2</accession>
<dbReference type="GO" id="GO:0015031">
    <property type="term" value="P:protein transport"/>
    <property type="evidence" value="ECO:0007669"/>
    <property type="project" value="UniProtKB-KW"/>
</dbReference>
<organism evidence="6 7">
    <name type="scientific">Ascodesmis nigricans</name>
    <dbReference type="NCBI Taxonomy" id="341454"/>
    <lineage>
        <taxon>Eukaryota</taxon>
        <taxon>Fungi</taxon>
        <taxon>Dikarya</taxon>
        <taxon>Ascomycota</taxon>
        <taxon>Pezizomycotina</taxon>
        <taxon>Pezizomycetes</taxon>
        <taxon>Pezizales</taxon>
        <taxon>Ascodesmidaceae</taxon>
        <taxon>Ascodesmis</taxon>
    </lineage>
</organism>
<keyword evidence="3" id="KW-0256">Endoplasmic reticulum</keyword>
<dbReference type="InParanoid" id="A0A4S2N2R2"/>
<dbReference type="GO" id="GO:0005783">
    <property type="term" value="C:endoplasmic reticulum"/>
    <property type="evidence" value="ECO:0007669"/>
    <property type="project" value="UniProtKB-SubCell"/>
</dbReference>
<protein>
    <submittedName>
        <fullName evidence="6">Secretory pathway Sec39</fullName>
    </submittedName>
</protein>
<dbReference type="EMBL" id="ML220114">
    <property type="protein sequence ID" value="TGZ83428.1"/>
    <property type="molecule type" value="Genomic_DNA"/>
</dbReference>
<dbReference type="GO" id="GO:0006890">
    <property type="term" value="P:retrograde vesicle-mediated transport, Golgi to endoplasmic reticulum"/>
    <property type="evidence" value="ECO:0007669"/>
    <property type="project" value="InterPro"/>
</dbReference>
<evidence type="ECO:0000256" key="3">
    <source>
        <dbReference type="ARBA" id="ARBA00022824"/>
    </source>
</evidence>
<keyword evidence="7" id="KW-1185">Reference proteome</keyword>
<evidence type="ECO:0000313" key="7">
    <source>
        <dbReference type="Proteomes" id="UP000298138"/>
    </source>
</evidence>
<dbReference type="OrthoDB" id="342024at2759"/>